<keyword evidence="2" id="KW-0378">Hydrolase</keyword>
<accession>A0ABR7RSS0</accession>
<gene>
    <name evidence="2" type="ORF">IBL26_21280</name>
</gene>
<evidence type="ECO:0000313" key="2">
    <source>
        <dbReference type="EMBL" id="MBC9209393.1"/>
    </source>
</evidence>
<feature type="domain" description="Amidase" evidence="1">
    <location>
        <begin position="19"/>
        <end position="190"/>
    </location>
</feature>
<dbReference type="Gene3D" id="3.90.1300.10">
    <property type="entry name" value="Amidase signature (AS) domain"/>
    <property type="match status" value="1"/>
</dbReference>
<dbReference type="Proteomes" id="UP000626026">
    <property type="component" value="Unassembled WGS sequence"/>
</dbReference>
<dbReference type="PROSITE" id="PS00571">
    <property type="entry name" value="AMIDASES"/>
    <property type="match status" value="1"/>
</dbReference>
<dbReference type="RefSeq" id="WP_187786531.1">
    <property type="nucleotide sequence ID" value="NZ_JACTVA010000054.1"/>
</dbReference>
<dbReference type="InterPro" id="IPR036928">
    <property type="entry name" value="AS_sf"/>
</dbReference>
<evidence type="ECO:0000259" key="1">
    <source>
        <dbReference type="Pfam" id="PF01425"/>
    </source>
</evidence>
<name>A0ABR7RSS0_9PROT</name>
<dbReference type="InterPro" id="IPR023631">
    <property type="entry name" value="Amidase_dom"/>
</dbReference>
<reference evidence="2 3" key="1">
    <citation type="journal article" date="2013" name="Int. J. Syst. Evol. Microbiol.">
        <title>Roseomonas aerophila sp. nov., isolated from air.</title>
        <authorList>
            <person name="Kim S.J."/>
            <person name="Weon H.Y."/>
            <person name="Ahn J.H."/>
            <person name="Hong S.B."/>
            <person name="Seok S.J."/>
            <person name="Whang K.S."/>
            <person name="Kwon S.W."/>
        </authorList>
    </citation>
    <scope>NUCLEOTIDE SEQUENCE [LARGE SCALE GENOMIC DNA]</scope>
    <source>
        <strain evidence="2 3">NBRC 108923</strain>
    </source>
</reference>
<organism evidence="2 3">
    <name type="scientific">Teichococcus aerophilus</name>
    <dbReference type="NCBI Taxonomy" id="1224513"/>
    <lineage>
        <taxon>Bacteria</taxon>
        <taxon>Pseudomonadati</taxon>
        <taxon>Pseudomonadota</taxon>
        <taxon>Alphaproteobacteria</taxon>
        <taxon>Acetobacterales</taxon>
        <taxon>Roseomonadaceae</taxon>
        <taxon>Roseomonas</taxon>
    </lineage>
</organism>
<dbReference type="Pfam" id="PF01425">
    <property type="entry name" value="Amidase"/>
    <property type="match status" value="1"/>
</dbReference>
<dbReference type="InterPro" id="IPR020556">
    <property type="entry name" value="Amidase_CS"/>
</dbReference>
<keyword evidence="3" id="KW-1185">Reference proteome</keyword>
<dbReference type="SUPFAM" id="SSF75304">
    <property type="entry name" value="Amidase signature (AS) enzymes"/>
    <property type="match status" value="1"/>
</dbReference>
<dbReference type="EMBL" id="JACTVA010000054">
    <property type="protein sequence ID" value="MBC9209393.1"/>
    <property type="molecule type" value="Genomic_DNA"/>
</dbReference>
<dbReference type="PANTHER" id="PTHR46310">
    <property type="entry name" value="AMIDASE 1"/>
    <property type="match status" value="1"/>
</dbReference>
<dbReference type="GO" id="GO:0004040">
    <property type="term" value="F:amidase activity"/>
    <property type="evidence" value="ECO:0007669"/>
    <property type="project" value="UniProtKB-EC"/>
</dbReference>
<dbReference type="NCBIfam" id="NF006169">
    <property type="entry name" value="PRK08310.1"/>
    <property type="match status" value="1"/>
</dbReference>
<evidence type="ECO:0000313" key="3">
    <source>
        <dbReference type="Proteomes" id="UP000626026"/>
    </source>
</evidence>
<sequence length="397" mass="41068">MKNTTDDAFLPGPRYHLAGATTGPLAGLTFAAKDLFDVAGTPTGAGNPDWERTHPVPQAHAWAVSTLLEAGAELVGKTVTCEISLGILGFNQFYGTPANPAAPGCLPGGSSSGSASAVAAGDCDIALGTDTGGSVRVPASLCGLHGLRTTHGRIPFAGVCAQAPSFDTVGWFTRDAATFSRVAEVMLGEPIPALAPAPLLVAEDAFALADAEVRDALAAPVELLARVLGHPPRTMTLAEPGELAVWSAQRNILQRHEGWRTFRDWIDAANPCFAFNVARNLTIASGFTDAQAAEAASLRQRVLARARDLLEGGAILCLPTTPFTAPPLGLPLHELDALSERISQLTSFAGFAGLPQLSLPLGLAGGKPCGLSILAWHGQDAKLVAIAEALERARISG</sequence>
<protein>
    <submittedName>
        <fullName evidence="2">Amidase</fullName>
        <ecNumber evidence="2">3.5.1.4</ecNumber>
    </submittedName>
</protein>
<dbReference type="EC" id="3.5.1.4" evidence="2"/>
<dbReference type="PANTHER" id="PTHR46310:SF7">
    <property type="entry name" value="AMIDASE 1"/>
    <property type="match status" value="1"/>
</dbReference>
<comment type="caution">
    <text evidence="2">The sequence shown here is derived from an EMBL/GenBank/DDBJ whole genome shotgun (WGS) entry which is preliminary data.</text>
</comment>
<proteinExistence type="predicted"/>